<keyword evidence="1" id="KW-0004">4Fe-4S</keyword>
<comment type="caution">
    <text evidence="16">The sequence shown here is derived from an EMBL/GenBank/DDBJ whole genome shotgun (WGS) entry which is preliminary data.</text>
</comment>
<dbReference type="SMART" id="SM00491">
    <property type="entry name" value="HELICc2"/>
    <property type="match status" value="1"/>
</dbReference>
<comment type="similarity">
    <text evidence="13">Belongs to the helicase family. DinG subfamily.</text>
</comment>
<reference evidence="16" key="2">
    <citation type="submission" date="2016-11" db="EMBL/GenBank/DDBJ databases">
        <authorList>
            <person name="Varghese N."/>
            <person name="Submissions S."/>
        </authorList>
    </citation>
    <scope>NUCLEOTIDE SEQUENCE</scope>
    <source>
        <strain evidence="16">DSM 4029</strain>
    </source>
</reference>
<dbReference type="PROSITE" id="PS51193">
    <property type="entry name" value="HELICASE_ATP_BIND_2"/>
    <property type="match status" value="1"/>
</dbReference>
<dbReference type="InterPro" id="IPR006555">
    <property type="entry name" value="ATP-dep_Helicase_C"/>
</dbReference>
<evidence type="ECO:0000256" key="4">
    <source>
        <dbReference type="ARBA" id="ARBA00022763"/>
    </source>
</evidence>
<feature type="domain" description="Helicase ATP-binding" evidence="14">
    <location>
        <begin position="182"/>
        <end position="448"/>
    </location>
</feature>
<accession>A0AAQ1MBX0</accession>
<evidence type="ECO:0000256" key="7">
    <source>
        <dbReference type="ARBA" id="ARBA00022840"/>
    </source>
</evidence>
<dbReference type="RefSeq" id="WP_021659160.1">
    <property type="nucleotide sequence ID" value="NZ_FQVY01000001.1"/>
</dbReference>
<keyword evidence="12" id="KW-0413">Isomerase</keyword>
<dbReference type="Pfam" id="PF13307">
    <property type="entry name" value="Helicase_C_2"/>
    <property type="match status" value="1"/>
</dbReference>
<evidence type="ECO:0000256" key="13">
    <source>
        <dbReference type="ARBA" id="ARBA00038058"/>
    </source>
</evidence>
<dbReference type="Gene3D" id="3.90.320.10">
    <property type="match status" value="1"/>
</dbReference>
<keyword evidence="7" id="KW-0067">ATP-binding</keyword>
<evidence type="ECO:0000313" key="18">
    <source>
        <dbReference type="Proteomes" id="UP000474718"/>
    </source>
</evidence>
<dbReference type="GO" id="GO:0003677">
    <property type="term" value="F:DNA binding"/>
    <property type="evidence" value="ECO:0007669"/>
    <property type="project" value="UniProtKB-KW"/>
</dbReference>
<proteinExistence type="inferred from homology"/>
<dbReference type="InterPro" id="IPR010614">
    <property type="entry name" value="RAD3-like_helicase_DEAD"/>
</dbReference>
<evidence type="ECO:0000256" key="10">
    <source>
        <dbReference type="ARBA" id="ARBA00023125"/>
    </source>
</evidence>
<keyword evidence="3" id="KW-0547">Nucleotide-binding</keyword>
<reference evidence="17" key="1">
    <citation type="submission" date="2016-11" db="EMBL/GenBank/DDBJ databases">
        <authorList>
            <person name="Jaros S."/>
            <person name="Januszkiewicz K."/>
            <person name="Wedrychowicz H."/>
        </authorList>
    </citation>
    <scope>NUCLEOTIDE SEQUENCE [LARGE SCALE GENOMIC DNA]</scope>
    <source>
        <strain evidence="17">DSM 4029</strain>
    </source>
</reference>
<dbReference type="InterPro" id="IPR014013">
    <property type="entry name" value="Helic_SF1/SF2_ATP-bd_DinG/Rad3"/>
</dbReference>
<keyword evidence="18" id="KW-1185">Reference proteome</keyword>
<organism evidence="16 17">
    <name type="scientific">Bittarella massiliensis</name>
    <name type="common">ex Durand et al. 2017</name>
    <dbReference type="NCBI Taxonomy" id="1720313"/>
    <lineage>
        <taxon>Bacteria</taxon>
        <taxon>Bacillati</taxon>
        <taxon>Bacillota</taxon>
        <taxon>Clostridia</taxon>
        <taxon>Eubacteriales</taxon>
        <taxon>Oscillospiraceae</taxon>
        <taxon>Bittarella (ex Durand et al. 2017)</taxon>
    </lineage>
</organism>
<protein>
    <submittedName>
        <fullName evidence="15">ATP-dependent DNA helicase</fullName>
    </submittedName>
    <submittedName>
        <fullName evidence="16">Rad3-related DNA helicase</fullName>
    </submittedName>
</protein>
<keyword evidence="9" id="KW-0411">Iron-sulfur</keyword>
<dbReference type="InterPro" id="IPR042493">
    <property type="entry name" value="XPD_DNA_FeS"/>
</dbReference>
<dbReference type="GO" id="GO:0046872">
    <property type="term" value="F:metal ion binding"/>
    <property type="evidence" value="ECO:0007669"/>
    <property type="project" value="UniProtKB-KW"/>
</dbReference>
<keyword evidence="4" id="KW-0227">DNA damage</keyword>
<keyword evidence="10" id="KW-0238">DNA-binding</keyword>
<dbReference type="SMART" id="SM00488">
    <property type="entry name" value="DEXDc2"/>
    <property type="match status" value="1"/>
</dbReference>
<evidence type="ECO:0000256" key="2">
    <source>
        <dbReference type="ARBA" id="ARBA00022723"/>
    </source>
</evidence>
<evidence type="ECO:0000256" key="3">
    <source>
        <dbReference type="ARBA" id="ARBA00022741"/>
    </source>
</evidence>
<dbReference type="Gene3D" id="3.40.50.300">
    <property type="entry name" value="P-loop containing nucleotide triphosphate hydrolases"/>
    <property type="match status" value="2"/>
</dbReference>
<evidence type="ECO:0000259" key="14">
    <source>
        <dbReference type="PROSITE" id="PS51193"/>
    </source>
</evidence>
<dbReference type="InterPro" id="IPR006554">
    <property type="entry name" value="Helicase-like_DEXD_c2"/>
</dbReference>
<evidence type="ECO:0000313" key="17">
    <source>
        <dbReference type="Proteomes" id="UP000184089"/>
    </source>
</evidence>
<dbReference type="Gene3D" id="1.10.30.20">
    <property type="entry name" value="Bacterial XPD DNA helicase, FeS cluster domain"/>
    <property type="match status" value="1"/>
</dbReference>
<dbReference type="GO" id="GO:0003678">
    <property type="term" value="F:DNA helicase activity"/>
    <property type="evidence" value="ECO:0007669"/>
    <property type="project" value="InterPro"/>
</dbReference>
<dbReference type="AlphaFoldDB" id="A0AAQ1MBX0"/>
<evidence type="ECO:0000256" key="6">
    <source>
        <dbReference type="ARBA" id="ARBA00022806"/>
    </source>
</evidence>
<name>A0AAQ1MBX0_9FIRM</name>
<evidence type="ECO:0000313" key="15">
    <source>
        <dbReference type="EMBL" id="MZL69468.1"/>
    </source>
</evidence>
<evidence type="ECO:0000256" key="12">
    <source>
        <dbReference type="ARBA" id="ARBA00023235"/>
    </source>
</evidence>
<dbReference type="Gene3D" id="1.10.275.40">
    <property type="match status" value="1"/>
</dbReference>
<dbReference type="EMBL" id="WWVX01000004">
    <property type="protein sequence ID" value="MZL69468.1"/>
    <property type="molecule type" value="Genomic_DNA"/>
</dbReference>
<dbReference type="GO" id="GO:0005524">
    <property type="term" value="F:ATP binding"/>
    <property type="evidence" value="ECO:0007669"/>
    <property type="project" value="UniProtKB-KW"/>
</dbReference>
<keyword evidence="11" id="KW-0234">DNA repair</keyword>
<dbReference type="GO" id="GO:0016818">
    <property type="term" value="F:hydrolase activity, acting on acid anhydrides, in phosphorus-containing anhydrides"/>
    <property type="evidence" value="ECO:0007669"/>
    <property type="project" value="InterPro"/>
</dbReference>
<gene>
    <name evidence="15" type="ORF">GT747_06790</name>
    <name evidence="16" type="ORF">SAMN05444424_0563</name>
</gene>
<dbReference type="Pfam" id="PF06733">
    <property type="entry name" value="DEAD_2"/>
    <property type="match status" value="1"/>
</dbReference>
<dbReference type="Proteomes" id="UP000474718">
    <property type="component" value="Unassembled WGS sequence"/>
</dbReference>
<evidence type="ECO:0000256" key="11">
    <source>
        <dbReference type="ARBA" id="ARBA00023204"/>
    </source>
</evidence>
<evidence type="ECO:0000313" key="16">
    <source>
        <dbReference type="EMBL" id="SHF75325.1"/>
    </source>
</evidence>
<evidence type="ECO:0000256" key="9">
    <source>
        <dbReference type="ARBA" id="ARBA00023014"/>
    </source>
</evidence>
<dbReference type="PANTHER" id="PTHR11472">
    <property type="entry name" value="DNA REPAIR DEAD HELICASE RAD3/XP-D SUBFAMILY MEMBER"/>
    <property type="match status" value="1"/>
</dbReference>
<sequence>MEERTEIRLPVRQLVALTTQSGSIDSRFAGADRAQEGSRIHRKLQRQEEGYRPEVTLSIHLVYRDIPFWIQGRADGILQEEGETVIDEIKTVAVSLDSIGPEDNAAYWAQALCYGYIYALQEGKERLTLRLTYYQIDTDEILRHRRSLDFAQLEEGFFDLLSRYQVWADFWQGWTAQRDASISSTSFPFARYREGQRRMMGAVYKTIQERGRLYCQAPTGVGKTISSLFPAVKAVGEGMAEKLFYLTAKTVARRAAEEGLVKLRESGLRFRSVSLTAKDKICFLEERACNPDDCPYANGHFDRVSDAVMELLHGPDGIGREEIEACARKHRVCPFELGLDVTLWSDCIICDYNYLFDPQVYLKRFFSEERQGDYVFLIDEAHNLADRAREMFSARLYKSKVLEIKRLLGKDAGSKKLSSALAKVNSAMVAMGKECGEERFLLKKEQDSDFIDRLAALKGRCEEWLDRHKADSRLQAVLSFYFEVNSYLKIAQLFDERYVLFCERRGTEVISKQYCVDPSYLLGQAMERGRAAVLFSATLSPIQYFATVLGGGEGSKVCTLPSPYPAQNLCLLVDDAISTKYNRREESAAAVSEAIWQVVSAREGNYIAYFPSYKYMEMVCERFRDEHPEITLAVQTGEMDEGEREAFLARFDAPAQGGSLLGFCVLGGIYAEGIDLQGERLIGSIVVGVGLPQLNPETDVIRDYYEGQNRMGFAFAYQFPGMNKVLQAAGRVIRSEGDRGVVLLIDERFSAPRYRQLFPEHWRHARTVRSPEAIARSLTAFWEGEEERAL</sequence>
<evidence type="ECO:0000256" key="5">
    <source>
        <dbReference type="ARBA" id="ARBA00022801"/>
    </source>
</evidence>
<reference evidence="15 18" key="3">
    <citation type="journal article" date="2019" name="Nat. Med.">
        <title>A library of human gut bacterial isolates paired with longitudinal multiomics data enables mechanistic microbiome research.</title>
        <authorList>
            <person name="Poyet M."/>
            <person name="Groussin M."/>
            <person name="Gibbons S.M."/>
            <person name="Avila-Pacheco J."/>
            <person name="Jiang X."/>
            <person name="Kearney S.M."/>
            <person name="Perrotta A.R."/>
            <person name="Berdy B."/>
            <person name="Zhao S."/>
            <person name="Lieberman T.D."/>
            <person name="Swanson P.K."/>
            <person name="Smith M."/>
            <person name="Roesemann S."/>
            <person name="Alexander J.E."/>
            <person name="Rich S.A."/>
            <person name="Livny J."/>
            <person name="Vlamakis H."/>
            <person name="Clish C."/>
            <person name="Bullock K."/>
            <person name="Deik A."/>
            <person name="Scott J."/>
            <person name="Pierce K.A."/>
            <person name="Xavier R.J."/>
            <person name="Alm E.J."/>
        </authorList>
    </citation>
    <scope>NUCLEOTIDE SEQUENCE [LARGE SCALE GENOMIC DNA]</scope>
    <source>
        <strain evidence="15 18">BIOML-A2</strain>
    </source>
</reference>
<evidence type="ECO:0000256" key="8">
    <source>
        <dbReference type="ARBA" id="ARBA00023004"/>
    </source>
</evidence>
<dbReference type="Proteomes" id="UP000184089">
    <property type="component" value="Unassembled WGS sequence"/>
</dbReference>
<keyword evidence="2" id="KW-0479">Metal-binding</keyword>
<dbReference type="SUPFAM" id="SSF52540">
    <property type="entry name" value="P-loop containing nucleoside triphosphate hydrolases"/>
    <property type="match status" value="2"/>
</dbReference>
<keyword evidence="8" id="KW-0408">Iron</keyword>
<keyword evidence="5" id="KW-0378">Hydrolase</keyword>
<dbReference type="EMBL" id="FQVY01000001">
    <property type="protein sequence ID" value="SHF75325.1"/>
    <property type="molecule type" value="Genomic_DNA"/>
</dbReference>
<dbReference type="InterPro" id="IPR045028">
    <property type="entry name" value="DinG/Rad3-like"/>
</dbReference>
<keyword evidence="6 16" id="KW-0347">Helicase</keyword>
<dbReference type="PANTHER" id="PTHR11472:SF34">
    <property type="entry name" value="REGULATOR OF TELOMERE ELONGATION HELICASE 1"/>
    <property type="match status" value="1"/>
</dbReference>
<dbReference type="GO" id="GO:0006281">
    <property type="term" value="P:DNA repair"/>
    <property type="evidence" value="ECO:0007669"/>
    <property type="project" value="UniProtKB-KW"/>
</dbReference>
<dbReference type="GO" id="GO:0051539">
    <property type="term" value="F:4 iron, 4 sulfur cluster binding"/>
    <property type="evidence" value="ECO:0007669"/>
    <property type="project" value="UniProtKB-KW"/>
</dbReference>
<dbReference type="InterPro" id="IPR027417">
    <property type="entry name" value="P-loop_NTPase"/>
</dbReference>
<evidence type="ECO:0000256" key="1">
    <source>
        <dbReference type="ARBA" id="ARBA00022485"/>
    </source>
</evidence>
<dbReference type="InterPro" id="IPR011604">
    <property type="entry name" value="PDDEXK-like_dom_sf"/>
</dbReference>